<dbReference type="GO" id="GO:0006281">
    <property type="term" value="P:DNA repair"/>
    <property type="evidence" value="ECO:0007669"/>
    <property type="project" value="TreeGrafter"/>
</dbReference>
<dbReference type="InterPro" id="IPR027417">
    <property type="entry name" value="P-loop_NTPase"/>
</dbReference>
<dbReference type="Gene3D" id="3.40.50.10810">
    <property type="entry name" value="Tandem AAA-ATPase domain"/>
    <property type="match status" value="1"/>
</dbReference>
<dbReference type="GO" id="GO:0016787">
    <property type="term" value="F:hydrolase activity"/>
    <property type="evidence" value="ECO:0007669"/>
    <property type="project" value="UniProtKB-KW"/>
</dbReference>
<keyword evidence="3" id="KW-0067">ATP-binding</keyword>
<dbReference type="PANTHER" id="PTHR45626:SF50">
    <property type="entry name" value="TRANSCRIPTION TERMINATION FACTOR 2"/>
    <property type="match status" value="1"/>
</dbReference>
<feature type="non-terminal residue" evidence="5">
    <location>
        <position position="1"/>
    </location>
</feature>
<accession>N6UK26</accession>
<protein>
    <recommendedName>
        <fullName evidence="4">SNF2 N-terminal domain-containing protein</fullName>
    </recommendedName>
</protein>
<organism evidence="5">
    <name type="scientific">Dendroctonus ponderosae</name>
    <name type="common">Mountain pine beetle</name>
    <dbReference type="NCBI Taxonomy" id="77166"/>
    <lineage>
        <taxon>Eukaryota</taxon>
        <taxon>Metazoa</taxon>
        <taxon>Ecdysozoa</taxon>
        <taxon>Arthropoda</taxon>
        <taxon>Hexapoda</taxon>
        <taxon>Insecta</taxon>
        <taxon>Pterygota</taxon>
        <taxon>Neoptera</taxon>
        <taxon>Endopterygota</taxon>
        <taxon>Coleoptera</taxon>
        <taxon>Polyphaga</taxon>
        <taxon>Cucujiformia</taxon>
        <taxon>Curculionidae</taxon>
        <taxon>Scolytinae</taxon>
        <taxon>Dendroctonus</taxon>
    </lineage>
</organism>
<dbReference type="InterPro" id="IPR000330">
    <property type="entry name" value="SNF2_N"/>
</dbReference>
<dbReference type="InterPro" id="IPR050628">
    <property type="entry name" value="SNF2_RAD54_helicase_TF"/>
</dbReference>
<dbReference type="HOGENOM" id="CLU_1754161_0_0_1"/>
<dbReference type="OrthoDB" id="423559at2759"/>
<keyword evidence="2" id="KW-0378">Hydrolase</keyword>
<evidence type="ECO:0000259" key="4">
    <source>
        <dbReference type="Pfam" id="PF00176"/>
    </source>
</evidence>
<proteinExistence type="predicted"/>
<dbReference type="InterPro" id="IPR038718">
    <property type="entry name" value="SNF2-like_sf"/>
</dbReference>
<sequence length="135" mass="15542">MGLGKTLTMLSLIVKSLTQEQGEKEDKNKRSLIVCPASLINQWSGEIDKRLKRGLISYSLYHGPKRESKANKLSQYDVVITTYSIVNNENYKQGALFQIKWRRIGMNRMKLTKSGIIKLKHRKHVVIFPKNPDGR</sequence>
<evidence type="ECO:0000256" key="2">
    <source>
        <dbReference type="ARBA" id="ARBA00022801"/>
    </source>
</evidence>
<dbReference type="AlphaFoldDB" id="N6UK26"/>
<dbReference type="SUPFAM" id="SSF52540">
    <property type="entry name" value="P-loop containing nucleoside triphosphate hydrolases"/>
    <property type="match status" value="1"/>
</dbReference>
<evidence type="ECO:0000313" key="5">
    <source>
        <dbReference type="EMBL" id="ENN79037.1"/>
    </source>
</evidence>
<evidence type="ECO:0000256" key="1">
    <source>
        <dbReference type="ARBA" id="ARBA00022741"/>
    </source>
</evidence>
<dbReference type="GO" id="GO:0005634">
    <property type="term" value="C:nucleus"/>
    <property type="evidence" value="ECO:0007669"/>
    <property type="project" value="TreeGrafter"/>
</dbReference>
<reference evidence="5" key="1">
    <citation type="journal article" date="2013" name="Genome Biol.">
        <title>Draft genome of the mountain pine beetle, Dendroctonus ponderosae Hopkins, a major forest pest.</title>
        <authorList>
            <person name="Keeling C.I."/>
            <person name="Yuen M.M."/>
            <person name="Liao N.Y."/>
            <person name="Docking T.R."/>
            <person name="Chan S.K."/>
            <person name="Taylor G.A."/>
            <person name="Palmquist D.L."/>
            <person name="Jackman S.D."/>
            <person name="Nguyen A."/>
            <person name="Li M."/>
            <person name="Henderson H."/>
            <person name="Janes J.K."/>
            <person name="Zhao Y."/>
            <person name="Pandoh P."/>
            <person name="Moore R."/>
            <person name="Sperling F.A."/>
            <person name="Huber D.P."/>
            <person name="Birol I."/>
            <person name="Jones S.J."/>
            <person name="Bohlmann J."/>
        </authorList>
    </citation>
    <scope>NUCLEOTIDE SEQUENCE</scope>
</reference>
<dbReference type="GO" id="GO:0005524">
    <property type="term" value="F:ATP binding"/>
    <property type="evidence" value="ECO:0007669"/>
    <property type="project" value="UniProtKB-KW"/>
</dbReference>
<feature type="domain" description="SNF2 N-terminal" evidence="4">
    <location>
        <begin position="1"/>
        <end position="106"/>
    </location>
</feature>
<keyword evidence="1" id="KW-0547">Nucleotide-binding</keyword>
<dbReference type="GO" id="GO:0008094">
    <property type="term" value="F:ATP-dependent activity, acting on DNA"/>
    <property type="evidence" value="ECO:0007669"/>
    <property type="project" value="TreeGrafter"/>
</dbReference>
<gene>
    <name evidence="5" type="ORF">YQE_04504</name>
</gene>
<dbReference type="EMBL" id="KB740761">
    <property type="protein sequence ID" value="ENN79037.1"/>
    <property type="molecule type" value="Genomic_DNA"/>
</dbReference>
<dbReference type="PANTHER" id="PTHR45626">
    <property type="entry name" value="TRANSCRIPTION TERMINATION FACTOR 2-RELATED"/>
    <property type="match status" value="1"/>
</dbReference>
<dbReference type="Pfam" id="PF00176">
    <property type="entry name" value="SNF2-rel_dom"/>
    <property type="match status" value="1"/>
</dbReference>
<evidence type="ECO:0000256" key="3">
    <source>
        <dbReference type="ARBA" id="ARBA00022840"/>
    </source>
</evidence>
<name>N6UK26_DENPD</name>